<proteinExistence type="predicted"/>
<evidence type="ECO:0000313" key="2">
    <source>
        <dbReference type="Proteomes" id="UP000638570"/>
    </source>
</evidence>
<dbReference type="InterPro" id="IPR009921">
    <property type="entry name" value="YehS-like"/>
</dbReference>
<keyword evidence="2" id="KW-1185">Reference proteome</keyword>
<comment type="caution">
    <text evidence="1">The sequence shown here is derived from an EMBL/GenBank/DDBJ whole genome shotgun (WGS) entry which is preliminary data.</text>
</comment>
<name>A0ABS1QX73_9GAMM</name>
<dbReference type="RefSeq" id="WP_202088587.1">
    <property type="nucleotide sequence ID" value="NZ_JAERTZ010000033.1"/>
</dbReference>
<dbReference type="EMBL" id="JAERTZ010000033">
    <property type="protein sequence ID" value="MBL1379356.1"/>
    <property type="molecule type" value="Genomic_DNA"/>
</dbReference>
<accession>A0ABS1QX73</accession>
<gene>
    <name evidence="1" type="ORF">JKV55_18805</name>
</gene>
<dbReference type="PANTHER" id="PTHR37805:SF1">
    <property type="entry name" value="CYTOPLASMIC PROTEIN"/>
    <property type="match status" value="1"/>
</dbReference>
<dbReference type="Pfam" id="PF07308">
    <property type="entry name" value="DUF1456"/>
    <property type="match status" value="2"/>
</dbReference>
<evidence type="ECO:0000313" key="1">
    <source>
        <dbReference type="EMBL" id="MBL1379356.1"/>
    </source>
</evidence>
<dbReference type="PANTHER" id="PTHR37805">
    <property type="entry name" value="CYTOPLASMIC PROTEIN-RELATED"/>
    <property type="match status" value="1"/>
</dbReference>
<sequence>MTNNDILRRLRYALNLPDAEAIALFRLADTDVTEPQLLAWLAKEDEAHYQSCGDQQLLAFLDGLILQRRGPREGGPVTRPAVAEPVNNLVFKKLRVALELKEDDILAMLAQAGFNVGKSELTSLFRKPGHKHYQQCGDQFLRNFLQGLALHQRH</sequence>
<reference evidence="2" key="1">
    <citation type="submission" date="2021-01" db="EMBL/GenBank/DDBJ databases">
        <title>Genome public.</title>
        <authorList>
            <person name="Liu C."/>
            <person name="Sun Q."/>
        </authorList>
    </citation>
    <scope>NUCLEOTIDE SEQUENCE [LARGE SCALE GENOMIC DNA]</scope>
    <source>
        <strain evidence="2">CGMCC 1.18722</strain>
    </source>
</reference>
<dbReference type="Proteomes" id="UP000638570">
    <property type="component" value="Unassembled WGS sequence"/>
</dbReference>
<organism evidence="1 2">
    <name type="scientific">Zobellella iuensis</name>
    <dbReference type="NCBI Taxonomy" id="2803811"/>
    <lineage>
        <taxon>Bacteria</taxon>
        <taxon>Pseudomonadati</taxon>
        <taxon>Pseudomonadota</taxon>
        <taxon>Gammaproteobacteria</taxon>
        <taxon>Aeromonadales</taxon>
        <taxon>Aeromonadaceae</taxon>
        <taxon>Zobellella</taxon>
    </lineage>
</organism>
<protein>
    <submittedName>
        <fullName evidence="1">DUF1456 family protein</fullName>
    </submittedName>
</protein>